<sequence length="41" mass="4659">MVTYDLLEISDENTNNDETNNLNDINESEILKSLMLNIADS</sequence>
<dbReference type="EMBL" id="CAJVPY010029971">
    <property type="protein sequence ID" value="CAG8794853.1"/>
    <property type="molecule type" value="Genomic_DNA"/>
</dbReference>
<dbReference type="AlphaFoldDB" id="A0A9N9JSB0"/>
<name>A0A9N9JSB0_9GLOM</name>
<protein>
    <submittedName>
        <fullName evidence="1">16686_t:CDS:1</fullName>
    </submittedName>
</protein>
<reference evidence="1" key="1">
    <citation type="submission" date="2021-06" db="EMBL/GenBank/DDBJ databases">
        <authorList>
            <person name="Kallberg Y."/>
            <person name="Tangrot J."/>
            <person name="Rosling A."/>
        </authorList>
    </citation>
    <scope>NUCLEOTIDE SEQUENCE</scope>
    <source>
        <strain evidence="1">MA453B</strain>
    </source>
</reference>
<comment type="caution">
    <text evidence="1">The sequence shown here is derived from an EMBL/GenBank/DDBJ whole genome shotgun (WGS) entry which is preliminary data.</text>
</comment>
<feature type="non-terminal residue" evidence="1">
    <location>
        <position position="41"/>
    </location>
</feature>
<evidence type="ECO:0000313" key="2">
    <source>
        <dbReference type="Proteomes" id="UP000789405"/>
    </source>
</evidence>
<accession>A0A9N9JSB0</accession>
<proteinExistence type="predicted"/>
<gene>
    <name evidence="1" type="ORF">DERYTH_LOCUS22152</name>
</gene>
<keyword evidence="2" id="KW-1185">Reference proteome</keyword>
<organism evidence="1 2">
    <name type="scientific">Dentiscutata erythropus</name>
    <dbReference type="NCBI Taxonomy" id="1348616"/>
    <lineage>
        <taxon>Eukaryota</taxon>
        <taxon>Fungi</taxon>
        <taxon>Fungi incertae sedis</taxon>
        <taxon>Mucoromycota</taxon>
        <taxon>Glomeromycotina</taxon>
        <taxon>Glomeromycetes</taxon>
        <taxon>Diversisporales</taxon>
        <taxon>Gigasporaceae</taxon>
        <taxon>Dentiscutata</taxon>
    </lineage>
</organism>
<evidence type="ECO:0000313" key="1">
    <source>
        <dbReference type="EMBL" id="CAG8794853.1"/>
    </source>
</evidence>
<dbReference type="Proteomes" id="UP000789405">
    <property type="component" value="Unassembled WGS sequence"/>
</dbReference>